<dbReference type="Pfam" id="PF00860">
    <property type="entry name" value="Xan_ur_permease"/>
    <property type="match status" value="2"/>
</dbReference>
<dbReference type="Proteomes" id="UP001244341">
    <property type="component" value="Chromosome 7b"/>
</dbReference>
<accession>A0ABY8U6P3</accession>
<keyword evidence="3" id="KW-0813">Transport</keyword>
<protein>
    <submittedName>
        <fullName evidence="8">Uncharacterized protein</fullName>
    </submittedName>
</protein>
<evidence type="ECO:0000256" key="7">
    <source>
        <dbReference type="SAM" id="Phobius"/>
    </source>
</evidence>
<feature type="transmembrane region" description="Helical" evidence="7">
    <location>
        <begin position="307"/>
        <end position="324"/>
    </location>
</feature>
<evidence type="ECO:0000313" key="9">
    <source>
        <dbReference type="Proteomes" id="UP001244341"/>
    </source>
</evidence>
<dbReference type="InterPro" id="IPR045018">
    <property type="entry name" value="Azg-like"/>
</dbReference>
<dbReference type="InterPro" id="IPR006043">
    <property type="entry name" value="NCS2"/>
</dbReference>
<comment type="subcellular location">
    <subcellularLocation>
        <location evidence="1">Endomembrane system</location>
        <topology evidence="1">Multi-pass membrane protein</topology>
    </subcellularLocation>
</comment>
<feature type="transmembrane region" description="Helical" evidence="7">
    <location>
        <begin position="565"/>
        <end position="582"/>
    </location>
</feature>
<reference evidence="8 9" key="1">
    <citation type="submission" date="2023-05" db="EMBL/GenBank/DDBJ databases">
        <title>A 100% complete, gapless, phased diploid assembly of the Scenedesmus obliquus UTEX 3031 genome.</title>
        <authorList>
            <person name="Biondi T.C."/>
            <person name="Hanschen E.R."/>
            <person name="Kwon T."/>
            <person name="Eng W."/>
            <person name="Kruse C.P.S."/>
            <person name="Koehler S.I."/>
            <person name="Kunde Y."/>
            <person name="Gleasner C.D."/>
            <person name="You Mak K.T."/>
            <person name="Polle J."/>
            <person name="Hovde B.T."/>
            <person name="Starkenburg S.R."/>
        </authorList>
    </citation>
    <scope>NUCLEOTIDE SEQUENCE [LARGE SCALE GENOMIC DNA]</scope>
    <source>
        <strain evidence="8 9">DOE0152z</strain>
    </source>
</reference>
<evidence type="ECO:0000256" key="6">
    <source>
        <dbReference type="ARBA" id="ARBA00023136"/>
    </source>
</evidence>
<dbReference type="PANTHER" id="PTHR43337">
    <property type="entry name" value="XANTHINE/URACIL PERMEASE C887.17-RELATED"/>
    <property type="match status" value="1"/>
</dbReference>
<feature type="transmembrane region" description="Helical" evidence="7">
    <location>
        <begin position="483"/>
        <end position="507"/>
    </location>
</feature>
<feature type="transmembrane region" description="Helical" evidence="7">
    <location>
        <begin position="636"/>
        <end position="657"/>
    </location>
</feature>
<sequence>MIANQQVEEQQQQQQQQQQLTPVEPAANCQNITETKQPTSRVICAACLGSLGLFGNSVLQLIACQLAAEQQGLRLQVPARWQQRQFFAAEAEWQVVPDQQAWEAPIIADRVVLSHAGFRTWLTTRPHGSMKCVHLLNEKVAASKVGSYFELKQRGSTFSTEIRAGIVTFLTTSYILAVNSGILSDTGGTCTDADCTGPKAGQPGCRFTDPGFQSCVQEVRRSLISATAATSLMACFLMGAIANLPLAVAPGMGINAYFTYSVVGFYGTGMITYQQALAAVFIEGWIFIFISLTGVRGRMVSLVPKSIMLATAGGIGLFLAFIGLQNSEGIGLVSYNSATLVTLGGCPRENRIYQYSIADPSPDAVCKMSPDTNTLMAELGPPSSTFMCKGKRMHLATMWLGICGLTIMAMLMARRVKGAIMVGILFTTFISWIPNHGASYLGANSQIPGGADRYEFFRNVVSVPNAKKTTLAWNFDAFHKSELWVALITFLYLDFLDATGTLFSMASMLNHRIPGFVDEKTKAFPRQLFAFCVDGIAIVIGSLLGCAPLTVYIESASGIREGGRTGITALVVAFGFFISLFFTPLIASIPPFATGPALVLVGAMMMENLVDIDWADVRHAVPAFITIVTMPMTYSIAYGVIAGCCSYIVLYLGNFLLDLIGVALGRDSIQNVLYNNCPEAFQDKMKTPVPFKSPSAVLQHHVNPEHAAHHAAADAKDVAYDGNDGKVAMDDSVGRLPSKGTGNNGV</sequence>
<proteinExistence type="inferred from homology"/>
<evidence type="ECO:0000256" key="4">
    <source>
        <dbReference type="ARBA" id="ARBA00022692"/>
    </source>
</evidence>
<dbReference type="EMBL" id="CP126214">
    <property type="protein sequence ID" value="WIA16101.1"/>
    <property type="molecule type" value="Genomic_DNA"/>
</dbReference>
<evidence type="ECO:0000256" key="1">
    <source>
        <dbReference type="ARBA" id="ARBA00004127"/>
    </source>
</evidence>
<feature type="transmembrane region" description="Helical" evidence="7">
    <location>
        <begin position="277"/>
        <end position="295"/>
    </location>
</feature>
<keyword evidence="4 7" id="KW-0812">Transmembrane</keyword>
<evidence type="ECO:0000313" key="8">
    <source>
        <dbReference type="EMBL" id="WIA16101.1"/>
    </source>
</evidence>
<keyword evidence="5 7" id="KW-1133">Transmembrane helix</keyword>
<comment type="similarity">
    <text evidence="2">Belongs to the nucleobase:cation symporter-2 (NCS2) (TC 2.A.40) family. Azg-like subfamily.</text>
</comment>
<evidence type="ECO:0000256" key="3">
    <source>
        <dbReference type="ARBA" id="ARBA00022448"/>
    </source>
</evidence>
<organism evidence="8 9">
    <name type="scientific">Tetradesmus obliquus</name>
    <name type="common">Green alga</name>
    <name type="synonym">Acutodesmus obliquus</name>
    <dbReference type="NCBI Taxonomy" id="3088"/>
    <lineage>
        <taxon>Eukaryota</taxon>
        <taxon>Viridiplantae</taxon>
        <taxon>Chlorophyta</taxon>
        <taxon>core chlorophytes</taxon>
        <taxon>Chlorophyceae</taxon>
        <taxon>CS clade</taxon>
        <taxon>Sphaeropleales</taxon>
        <taxon>Scenedesmaceae</taxon>
        <taxon>Tetradesmus</taxon>
    </lineage>
</organism>
<dbReference type="PANTHER" id="PTHR43337:SF1">
    <property type="entry name" value="XANTHINE_URACIL PERMEASE C887.17-RELATED"/>
    <property type="match status" value="1"/>
</dbReference>
<evidence type="ECO:0000256" key="2">
    <source>
        <dbReference type="ARBA" id="ARBA00005697"/>
    </source>
</evidence>
<feature type="transmembrane region" description="Helical" evidence="7">
    <location>
        <begin position="393"/>
        <end position="411"/>
    </location>
</feature>
<gene>
    <name evidence="8" type="ORF">OEZ85_012823</name>
</gene>
<keyword evidence="9" id="KW-1185">Reference proteome</keyword>
<feature type="transmembrane region" description="Helical" evidence="7">
    <location>
        <begin position="528"/>
        <end position="553"/>
    </location>
</feature>
<keyword evidence="6 7" id="KW-0472">Membrane</keyword>
<name>A0ABY8U6P3_TETOB</name>
<evidence type="ECO:0000256" key="5">
    <source>
        <dbReference type="ARBA" id="ARBA00022989"/>
    </source>
</evidence>
<feature type="transmembrane region" description="Helical" evidence="7">
    <location>
        <begin position="418"/>
        <end position="434"/>
    </location>
</feature>